<dbReference type="Proteomes" id="UP000053660">
    <property type="component" value="Unassembled WGS sequence"/>
</dbReference>
<proteinExistence type="predicted"/>
<keyword evidence="2" id="KW-1185">Reference proteome</keyword>
<protein>
    <submittedName>
        <fullName evidence="1">Uncharacterized protein</fullName>
    </submittedName>
</protein>
<dbReference type="EMBL" id="KN549245">
    <property type="protein sequence ID" value="KHJ99098.1"/>
    <property type="molecule type" value="Genomic_DNA"/>
</dbReference>
<sequence>MNSSVLFSHKSITGNFREDLPEYIYRILIACPHGWAQNGLHCNEHNKTEILSFLLPHLDEDMNSLDRATLLLHYSARLKDIELLIGYRFHLLYIPEAEMRRLRLHIPYKLW</sequence>
<dbReference type="InterPro" id="IPR044929">
    <property type="entry name" value="DNA/RNA_non-sp_Endonuclease_sf"/>
</dbReference>
<name>A0A0B1TNJ1_OESDE</name>
<evidence type="ECO:0000313" key="2">
    <source>
        <dbReference type="Proteomes" id="UP000053660"/>
    </source>
</evidence>
<evidence type="ECO:0000313" key="1">
    <source>
        <dbReference type="EMBL" id="KHJ99098.1"/>
    </source>
</evidence>
<accession>A0A0B1TNJ1</accession>
<reference evidence="1 2" key="1">
    <citation type="submission" date="2014-03" db="EMBL/GenBank/DDBJ databases">
        <title>Draft genome of the hookworm Oesophagostomum dentatum.</title>
        <authorList>
            <person name="Mitreva M."/>
        </authorList>
    </citation>
    <scope>NUCLEOTIDE SEQUENCE [LARGE SCALE GENOMIC DNA]</scope>
    <source>
        <strain evidence="1 2">OD-Hann</strain>
    </source>
</reference>
<dbReference type="OrthoDB" id="415411at2759"/>
<dbReference type="AlphaFoldDB" id="A0A0B1TNJ1"/>
<dbReference type="Gene3D" id="3.40.570.10">
    <property type="entry name" value="Extracellular Endonuclease, subunit A"/>
    <property type="match status" value="1"/>
</dbReference>
<gene>
    <name evidence="1" type="ORF">OESDEN_00922</name>
</gene>
<organism evidence="1 2">
    <name type="scientific">Oesophagostomum dentatum</name>
    <name type="common">Nodular worm</name>
    <dbReference type="NCBI Taxonomy" id="61180"/>
    <lineage>
        <taxon>Eukaryota</taxon>
        <taxon>Metazoa</taxon>
        <taxon>Ecdysozoa</taxon>
        <taxon>Nematoda</taxon>
        <taxon>Chromadorea</taxon>
        <taxon>Rhabditida</taxon>
        <taxon>Rhabditina</taxon>
        <taxon>Rhabditomorpha</taxon>
        <taxon>Strongyloidea</taxon>
        <taxon>Strongylidae</taxon>
        <taxon>Oesophagostomum</taxon>
    </lineage>
</organism>